<gene>
    <name evidence="6" type="ORF">ACHAXA_005651</name>
</gene>
<evidence type="ECO:0000313" key="6">
    <source>
        <dbReference type="EMBL" id="KAL3810509.1"/>
    </source>
</evidence>
<feature type="region of interest" description="Disordered" evidence="5">
    <location>
        <begin position="273"/>
        <end position="298"/>
    </location>
</feature>
<dbReference type="InterPro" id="IPR011993">
    <property type="entry name" value="PH-like_dom_sf"/>
</dbReference>
<proteinExistence type="predicted"/>
<feature type="region of interest" description="Disordered" evidence="5">
    <location>
        <begin position="95"/>
        <end position="147"/>
    </location>
</feature>
<evidence type="ECO:0000313" key="7">
    <source>
        <dbReference type="Proteomes" id="UP001530377"/>
    </source>
</evidence>
<feature type="compositionally biased region" description="Basic and acidic residues" evidence="5">
    <location>
        <begin position="123"/>
        <end position="136"/>
    </location>
</feature>
<reference evidence="6 7" key="1">
    <citation type="submission" date="2024-10" db="EMBL/GenBank/DDBJ databases">
        <title>Updated reference genomes for cyclostephanoid diatoms.</title>
        <authorList>
            <person name="Roberts W.R."/>
            <person name="Alverson A.J."/>
        </authorList>
    </citation>
    <scope>NUCLEOTIDE SEQUENCE [LARGE SCALE GENOMIC DNA]</scope>
    <source>
        <strain evidence="6 7">AJA228-03</strain>
    </source>
</reference>
<keyword evidence="3" id="KW-0963">Cytoplasm</keyword>
<dbReference type="Proteomes" id="UP001530377">
    <property type="component" value="Unassembled WGS sequence"/>
</dbReference>
<evidence type="ECO:0000256" key="2">
    <source>
        <dbReference type="ARBA" id="ARBA00004496"/>
    </source>
</evidence>
<dbReference type="Gene3D" id="2.30.29.30">
    <property type="entry name" value="Pleckstrin-homology domain (PH domain)/Phosphotyrosine-binding domain (PTB)"/>
    <property type="match status" value="1"/>
</dbReference>
<dbReference type="AlphaFoldDB" id="A0ABD3RCJ0"/>
<feature type="compositionally biased region" description="Polar residues" evidence="5">
    <location>
        <begin position="103"/>
        <end position="116"/>
    </location>
</feature>
<feature type="compositionally biased region" description="Acidic residues" evidence="5">
    <location>
        <begin position="278"/>
        <end position="297"/>
    </location>
</feature>
<organism evidence="6 7">
    <name type="scientific">Cyclostephanos tholiformis</name>
    <dbReference type="NCBI Taxonomy" id="382380"/>
    <lineage>
        <taxon>Eukaryota</taxon>
        <taxon>Sar</taxon>
        <taxon>Stramenopiles</taxon>
        <taxon>Ochrophyta</taxon>
        <taxon>Bacillariophyta</taxon>
        <taxon>Coscinodiscophyceae</taxon>
        <taxon>Thalassiosirophycidae</taxon>
        <taxon>Stephanodiscales</taxon>
        <taxon>Stephanodiscaceae</taxon>
        <taxon>Cyclostephanos</taxon>
    </lineage>
</organism>
<feature type="region of interest" description="Disordered" evidence="5">
    <location>
        <begin position="429"/>
        <end position="458"/>
    </location>
</feature>
<dbReference type="GO" id="GO:0005737">
    <property type="term" value="C:cytoplasm"/>
    <property type="evidence" value="ECO:0007669"/>
    <property type="project" value="UniProtKB-SubCell"/>
</dbReference>
<comment type="caution">
    <text evidence="6">The sequence shown here is derived from an EMBL/GenBank/DDBJ whole genome shotgun (WGS) entry which is preliminary data.</text>
</comment>
<keyword evidence="7" id="KW-1185">Reference proteome</keyword>
<dbReference type="Pfam" id="PF03517">
    <property type="entry name" value="Voldacs"/>
    <property type="match status" value="1"/>
</dbReference>
<name>A0ABD3RCJ0_9STRA</name>
<evidence type="ECO:0000256" key="4">
    <source>
        <dbReference type="ARBA" id="ARBA00023242"/>
    </source>
</evidence>
<protein>
    <submittedName>
        <fullName evidence="6">Uncharacterized protein</fullName>
    </submittedName>
</protein>
<feature type="compositionally biased region" description="Acidic residues" evidence="5">
    <location>
        <begin position="137"/>
        <end position="147"/>
    </location>
</feature>
<evidence type="ECO:0000256" key="3">
    <source>
        <dbReference type="ARBA" id="ARBA00022490"/>
    </source>
</evidence>
<sequence length="458" mass="49612">MDAERRVANAIPSLVGLLRSSFPPLDPNGQPFSMILRGAAAELGDLRCILSAHPNAGELLQMLDQAKGEDCDANKFDDIEDTEGTETLAGQRGGLLGRHEMNPQHQAGTTACTMSGRSAVESSDGKKRGRDYKEDEGGSDDDDENGDDEIVHQEHLLLYVPSVTCTCSSWRMKNVSGKMLITSLRVFFLPYNQNDDSILSSDDIAIDGRCIALHAVDSAPLSDNDILIDERERPHHHHVYCQLVELTVDEDDTDYTSTISMFTPIKVVDDKNITNSDAENDEEVDEEDSNSDADGDGTIEVYFRPGVSNPGGENVEGSQCNLICEIMFKALTKLASLNPAGECDDGANGGGGFFNMLSLMAGMGRGFGDGFDGETVIADHGGDGDDDMVVRLGGSNNFVENDDESDVATDTERQAMLRRLDDMLVVPPEYEIASSNDDGQFDDADNDDEADADDDEIL</sequence>
<comment type="subcellular location">
    <subcellularLocation>
        <location evidence="2">Cytoplasm</location>
    </subcellularLocation>
    <subcellularLocation>
        <location evidence="1">Nucleus</location>
    </subcellularLocation>
</comment>
<keyword evidence="4" id="KW-0539">Nucleus</keyword>
<dbReference type="InterPro" id="IPR039924">
    <property type="entry name" value="ICln/Lot5/Saf5"/>
</dbReference>
<accession>A0ABD3RCJ0</accession>
<dbReference type="GO" id="GO:0005634">
    <property type="term" value="C:nucleus"/>
    <property type="evidence" value="ECO:0007669"/>
    <property type="project" value="UniProtKB-SubCell"/>
</dbReference>
<dbReference type="EMBL" id="JALLPB020000323">
    <property type="protein sequence ID" value="KAL3810509.1"/>
    <property type="molecule type" value="Genomic_DNA"/>
</dbReference>
<feature type="compositionally biased region" description="Acidic residues" evidence="5">
    <location>
        <begin position="439"/>
        <end position="458"/>
    </location>
</feature>
<evidence type="ECO:0000256" key="5">
    <source>
        <dbReference type="SAM" id="MobiDB-lite"/>
    </source>
</evidence>
<evidence type="ECO:0000256" key="1">
    <source>
        <dbReference type="ARBA" id="ARBA00004123"/>
    </source>
</evidence>